<name>A0A940S6J5_9PROT</name>
<dbReference type="Gene3D" id="3.40.50.150">
    <property type="entry name" value="Vaccinia Virus protein VP39"/>
    <property type="match status" value="1"/>
</dbReference>
<dbReference type="InterPro" id="IPR029063">
    <property type="entry name" value="SAM-dependent_MTases_sf"/>
</dbReference>
<dbReference type="EC" id="2.1.1.72" evidence="1"/>
<proteinExistence type="predicted"/>
<dbReference type="Proteomes" id="UP000677537">
    <property type="component" value="Unassembled WGS sequence"/>
</dbReference>
<reference evidence="7" key="1">
    <citation type="submission" date="2021-03" db="EMBL/GenBank/DDBJ databases">
        <authorList>
            <person name="So Y."/>
        </authorList>
    </citation>
    <scope>NUCLEOTIDE SEQUENCE</scope>
    <source>
        <strain evidence="7">SG15</strain>
    </source>
</reference>
<dbReference type="Gene3D" id="3.40.50.300">
    <property type="entry name" value="P-loop containing nucleotide triphosphate hydrolases"/>
    <property type="match status" value="2"/>
</dbReference>
<dbReference type="AlphaFoldDB" id="A0A940S6J5"/>
<feature type="domain" description="DNA methylase N-4/N-6" evidence="6">
    <location>
        <begin position="515"/>
        <end position="858"/>
    </location>
</feature>
<dbReference type="SUPFAM" id="SSF53335">
    <property type="entry name" value="S-adenosyl-L-methionine-dependent methyltransferases"/>
    <property type="match status" value="1"/>
</dbReference>
<evidence type="ECO:0000256" key="5">
    <source>
        <dbReference type="SAM" id="MobiDB-lite"/>
    </source>
</evidence>
<dbReference type="PRINTS" id="PR00508">
    <property type="entry name" value="S21N4MTFRASE"/>
</dbReference>
<keyword evidence="3" id="KW-0808">Transferase</keyword>
<dbReference type="GO" id="GO:0003677">
    <property type="term" value="F:DNA binding"/>
    <property type="evidence" value="ECO:0007669"/>
    <property type="project" value="InterPro"/>
</dbReference>
<dbReference type="GO" id="GO:0008170">
    <property type="term" value="F:N-methyltransferase activity"/>
    <property type="evidence" value="ECO:0007669"/>
    <property type="project" value="InterPro"/>
</dbReference>
<gene>
    <name evidence="7" type="ORF">J5Y10_04925</name>
</gene>
<evidence type="ECO:0000256" key="3">
    <source>
        <dbReference type="ARBA" id="ARBA00022679"/>
    </source>
</evidence>
<dbReference type="InterPro" id="IPR027417">
    <property type="entry name" value="P-loop_NTPase"/>
</dbReference>
<comment type="catalytic activity">
    <reaction evidence="4">
        <text>a 2'-deoxyadenosine in DNA + S-adenosyl-L-methionine = an N(6)-methyl-2'-deoxyadenosine in DNA + S-adenosyl-L-homocysteine + H(+)</text>
        <dbReference type="Rhea" id="RHEA:15197"/>
        <dbReference type="Rhea" id="RHEA-COMP:12418"/>
        <dbReference type="Rhea" id="RHEA-COMP:12419"/>
        <dbReference type="ChEBI" id="CHEBI:15378"/>
        <dbReference type="ChEBI" id="CHEBI:57856"/>
        <dbReference type="ChEBI" id="CHEBI:59789"/>
        <dbReference type="ChEBI" id="CHEBI:90615"/>
        <dbReference type="ChEBI" id="CHEBI:90616"/>
        <dbReference type="EC" id="2.1.1.72"/>
    </reaction>
</comment>
<keyword evidence="8" id="KW-1185">Reference proteome</keyword>
<evidence type="ECO:0000259" key="6">
    <source>
        <dbReference type="Pfam" id="PF01555"/>
    </source>
</evidence>
<evidence type="ECO:0000313" key="7">
    <source>
        <dbReference type="EMBL" id="MBP0492117.1"/>
    </source>
</evidence>
<dbReference type="EMBL" id="JAGIZA010000003">
    <property type="protein sequence ID" value="MBP0492117.1"/>
    <property type="molecule type" value="Genomic_DNA"/>
</dbReference>
<dbReference type="Pfam" id="PF01555">
    <property type="entry name" value="N6_N4_Mtase"/>
    <property type="match status" value="1"/>
</dbReference>
<keyword evidence="2" id="KW-0489">Methyltransferase</keyword>
<evidence type="ECO:0000313" key="8">
    <source>
        <dbReference type="Proteomes" id="UP000677537"/>
    </source>
</evidence>
<organism evidence="7 8">
    <name type="scientific">Roseomonas indoligenes</name>
    <dbReference type="NCBI Taxonomy" id="2820811"/>
    <lineage>
        <taxon>Bacteria</taxon>
        <taxon>Pseudomonadati</taxon>
        <taxon>Pseudomonadota</taxon>
        <taxon>Alphaproteobacteria</taxon>
        <taxon>Acetobacterales</taxon>
        <taxon>Roseomonadaceae</taxon>
        <taxon>Roseomonas</taxon>
    </lineage>
</organism>
<evidence type="ECO:0000256" key="4">
    <source>
        <dbReference type="ARBA" id="ARBA00047942"/>
    </source>
</evidence>
<protein>
    <recommendedName>
        <fullName evidence="1">site-specific DNA-methyltransferase (adenine-specific)</fullName>
        <ecNumber evidence="1">2.1.1.72</ecNumber>
    </recommendedName>
</protein>
<dbReference type="InterPro" id="IPR002941">
    <property type="entry name" value="DNA_methylase_N4/N6"/>
</dbReference>
<sequence length="903" mass="101128">MHSPGYPFPVVSAAQSFAAEDLSTDAYLSFLAAKVVKAEDQGIEISAEALNPILKPHQGDITGWAVRKGRAAIFASFGLGKSVMQLEWLRLVLAAVGPAARGLIVLPLGTRQELIRDAGMLGIPVRFVRSSAEVDEPGIYLTNYESVREGKLDPALFAAISLDEAAILRGFGGSKTFRELMAQFAVTQYRLVATATPSPNDYIELLAYAAFLAVMEVAEAKTRFFKRDSSNADKLTLHPHKEAEFWEWVSTWAVFITEPADLGYDNAGYELPPVEVHWHEVQTDHGEAGAERDGQLRMFREASIGVSEAASEKRSSLPARIEKMTELRALDPGAHRILWHDLEDERRAIEAAAPESTSIYGSQDLDEREAAVIAFSDGKIPELAAKPSIAGTGCNFQRHCAHAIFLGIGHKFHDFIQAYHRIVRFGQEHDVRIDLIYTEAERDIRRNLEAKWARHVEMVGRMREIVRRYGLASNIQRETLQRSMGVRRQEAKGEAWRLINNDCVLETAAMAENTVDLIVTSIPFATQYEYTPTFNDFGHTDDNGHFWRQMDFLSAQLLRVLRPGRVAAIHVKDRIVPGGLTGLGFQTLSPFHAEAIFHYQRHGFAFLGMKTITTDVVRENNQTYRLGWSEQCKDGTRMGCGVPEYLLLFRKPPSDPSRGYADVPVVKAKPHCTDSEGVVRPFDKEDNWKHPVPGTGYSRAGWQLDAHGYARSSGNRLLSSDELRNLPHEQLYKWWEARLTGDRVYDFREHLDLSERLDEMERLPSTFMLWPPHSVHPDVWTDVTRMRTLNAAQYQRGAEMHLCPLQFDIVERVINQFSMPGETVFDPFAGIGTVPLLAVQAGRRGLGTELSARYWRDAVAYLTAEDQAAAIPALFDAEALATPHPDQPRAREMAGAQGGERVA</sequence>
<evidence type="ECO:0000256" key="2">
    <source>
        <dbReference type="ARBA" id="ARBA00022603"/>
    </source>
</evidence>
<dbReference type="GO" id="GO:0032259">
    <property type="term" value="P:methylation"/>
    <property type="evidence" value="ECO:0007669"/>
    <property type="project" value="UniProtKB-KW"/>
</dbReference>
<evidence type="ECO:0000256" key="1">
    <source>
        <dbReference type="ARBA" id="ARBA00011900"/>
    </source>
</evidence>
<feature type="region of interest" description="Disordered" evidence="5">
    <location>
        <begin position="881"/>
        <end position="903"/>
    </location>
</feature>
<accession>A0A940S6J5</accession>
<comment type="caution">
    <text evidence="7">The sequence shown here is derived from an EMBL/GenBank/DDBJ whole genome shotgun (WGS) entry which is preliminary data.</text>
</comment>
<dbReference type="SUPFAM" id="SSF52540">
    <property type="entry name" value="P-loop containing nucleoside triphosphate hydrolases"/>
    <property type="match status" value="2"/>
</dbReference>
<dbReference type="InterPro" id="IPR001091">
    <property type="entry name" value="RM_Methyltransferase"/>
</dbReference>
<dbReference type="GO" id="GO:0009007">
    <property type="term" value="F:site-specific DNA-methyltransferase (adenine-specific) activity"/>
    <property type="evidence" value="ECO:0007669"/>
    <property type="project" value="UniProtKB-EC"/>
</dbReference>
<dbReference type="RefSeq" id="WP_209371359.1">
    <property type="nucleotide sequence ID" value="NZ_JAGIZA010000003.1"/>
</dbReference>